<evidence type="ECO:0000313" key="1">
    <source>
        <dbReference type="EMBL" id="GLL11345.1"/>
    </source>
</evidence>
<dbReference type="Proteomes" id="UP001143463">
    <property type="component" value="Unassembled WGS sequence"/>
</dbReference>
<dbReference type="RefSeq" id="WP_037046171.1">
    <property type="nucleotide sequence ID" value="NZ_BAAAUZ010000042.1"/>
</dbReference>
<evidence type="ECO:0000313" key="2">
    <source>
        <dbReference type="Proteomes" id="UP001143463"/>
    </source>
</evidence>
<proteinExistence type="predicted"/>
<dbReference type="AlphaFoldDB" id="A0A9W6L3C2"/>
<gene>
    <name evidence="1" type="ORF">GCM10017577_24860</name>
</gene>
<sequence>MSLHVLYVDPASEAARWMDIPGADHENPPVSLEYLSTESPDPLRAGTYRRTGEQRDGRWVYRRVAE</sequence>
<keyword evidence="2" id="KW-1185">Reference proteome</keyword>
<name>A0A9W6L3C2_9PSEU</name>
<dbReference type="EMBL" id="BSFQ01000008">
    <property type="protein sequence ID" value="GLL11345.1"/>
    <property type="molecule type" value="Genomic_DNA"/>
</dbReference>
<protein>
    <submittedName>
        <fullName evidence="1">Uncharacterized protein</fullName>
    </submittedName>
</protein>
<comment type="caution">
    <text evidence="1">The sequence shown here is derived from an EMBL/GenBank/DDBJ whole genome shotgun (WGS) entry which is preliminary data.</text>
</comment>
<accession>A0A9W6L3C2</accession>
<reference evidence="1" key="2">
    <citation type="submission" date="2023-01" db="EMBL/GenBank/DDBJ databases">
        <authorList>
            <person name="Sun Q."/>
            <person name="Evtushenko L."/>
        </authorList>
    </citation>
    <scope>NUCLEOTIDE SEQUENCE</scope>
    <source>
        <strain evidence="1">VKM Ac-1069</strain>
    </source>
</reference>
<organism evidence="1 2">
    <name type="scientific">Pseudonocardia halophobica</name>
    <dbReference type="NCBI Taxonomy" id="29401"/>
    <lineage>
        <taxon>Bacteria</taxon>
        <taxon>Bacillati</taxon>
        <taxon>Actinomycetota</taxon>
        <taxon>Actinomycetes</taxon>
        <taxon>Pseudonocardiales</taxon>
        <taxon>Pseudonocardiaceae</taxon>
        <taxon>Pseudonocardia</taxon>
    </lineage>
</organism>
<reference evidence="1" key="1">
    <citation type="journal article" date="2014" name="Int. J. Syst. Evol. Microbiol.">
        <title>Complete genome sequence of Corynebacterium casei LMG S-19264T (=DSM 44701T), isolated from a smear-ripened cheese.</title>
        <authorList>
            <consortium name="US DOE Joint Genome Institute (JGI-PGF)"/>
            <person name="Walter F."/>
            <person name="Albersmeier A."/>
            <person name="Kalinowski J."/>
            <person name="Ruckert C."/>
        </authorList>
    </citation>
    <scope>NUCLEOTIDE SEQUENCE</scope>
    <source>
        <strain evidence="1">VKM Ac-1069</strain>
    </source>
</reference>